<keyword evidence="2" id="KW-0472">Membrane</keyword>
<comment type="similarity">
    <text evidence="1">Belongs to the ustYa family.</text>
</comment>
<dbReference type="OrthoDB" id="3687641at2759"/>
<keyword evidence="4" id="KW-1185">Reference proteome</keyword>
<gene>
    <name evidence="3" type="ORF">EJ08DRAFT_652714</name>
</gene>
<dbReference type="GO" id="GO:0043386">
    <property type="term" value="P:mycotoxin biosynthetic process"/>
    <property type="evidence" value="ECO:0007669"/>
    <property type="project" value="InterPro"/>
</dbReference>
<keyword evidence="2" id="KW-1133">Transmembrane helix</keyword>
<proteinExistence type="inferred from homology"/>
<dbReference type="PANTHER" id="PTHR33365:SF13">
    <property type="entry name" value="TAT PATHWAY SIGNAL SEQUENCE"/>
    <property type="match status" value="1"/>
</dbReference>
<dbReference type="EMBL" id="MU007080">
    <property type="protein sequence ID" value="KAF2423603.1"/>
    <property type="molecule type" value="Genomic_DNA"/>
</dbReference>
<evidence type="ECO:0000256" key="1">
    <source>
        <dbReference type="ARBA" id="ARBA00035112"/>
    </source>
</evidence>
<evidence type="ECO:0000313" key="4">
    <source>
        <dbReference type="Proteomes" id="UP000800235"/>
    </source>
</evidence>
<sequence length="289" mass="32957">MFNFWHQQNRRLVGIAEPTTCYTDDAESLLPRNGKELKNETDSKKGSTVRRSLILVFTHFFVAAIAVLLSNMWRIDLDSTCAKHTSHFSPVVKHVDIKYAEVQYNGSFFHEEIYRNDPSPEVDDAWKALGIDYRALRVPESEAQKSGLAKDQVKIRAEHGGGYPGNVEGLHHLHCLNLLRQTSHYNFGYYKKLGQGAFTNNDYIVKSHVTHCMDILRQQLMCTVDTGVLGQVWVDPKGPAPFVDFNTKHTCKNFDAIRRWAEENQLPEVPPKNFLEPPMVGGRIYPETP</sequence>
<dbReference type="InterPro" id="IPR021765">
    <property type="entry name" value="UstYa-like"/>
</dbReference>
<dbReference type="Proteomes" id="UP000800235">
    <property type="component" value="Unassembled WGS sequence"/>
</dbReference>
<dbReference type="PANTHER" id="PTHR33365">
    <property type="entry name" value="YALI0B05434P"/>
    <property type="match status" value="1"/>
</dbReference>
<feature type="transmembrane region" description="Helical" evidence="2">
    <location>
        <begin position="53"/>
        <end position="73"/>
    </location>
</feature>
<evidence type="ECO:0008006" key="5">
    <source>
        <dbReference type="Google" id="ProtNLM"/>
    </source>
</evidence>
<accession>A0A9P4TV96</accession>
<dbReference type="AlphaFoldDB" id="A0A9P4TV96"/>
<reference evidence="3" key="1">
    <citation type="journal article" date="2020" name="Stud. Mycol.">
        <title>101 Dothideomycetes genomes: a test case for predicting lifestyles and emergence of pathogens.</title>
        <authorList>
            <person name="Haridas S."/>
            <person name="Albert R."/>
            <person name="Binder M."/>
            <person name="Bloem J."/>
            <person name="Labutti K."/>
            <person name="Salamov A."/>
            <person name="Andreopoulos B."/>
            <person name="Baker S."/>
            <person name="Barry K."/>
            <person name="Bills G."/>
            <person name="Bluhm B."/>
            <person name="Cannon C."/>
            <person name="Castanera R."/>
            <person name="Culley D."/>
            <person name="Daum C."/>
            <person name="Ezra D."/>
            <person name="Gonzalez J."/>
            <person name="Henrissat B."/>
            <person name="Kuo A."/>
            <person name="Liang C."/>
            <person name="Lipzen A."/>
            <person name="Lutzoni F."/>
            <person name="Magnuson J."/>
            <person name="Mondo S."/>
            <person name="Nolan M."/>
            <person name="Ohm R."/>
            <person name="Pangilinan J."/>
            <person name="Park H.-J."/>
            <person name="Ramirez L."/>
            <person name="Alfaro M."/>
            <person name="Sun H."/>
            <person name="Tritt A."/>
            <person name="Yoshinaga Y."/>
            <person name="Zwiers L.-H."/>
            <person name="Turgeon B."/>
            <person name="Goodwin S."/>
            <person name="Spatafora J."/>
            <person name="Crous P."/>
            <person name="Grigoriev I."/>
        </authorList>
    </citation>
    <scope>NUCLEOTIDE SEQUENCE</scope>
    <source>
        <strain evidence="3">CBS 130266</strain>
    </source>
</reference>
<protein>
    <recommendedName>
        <fullName evidence="5">Tat pathway signal sequence</fullName>
    </recommendedName>
</protein>
<evidence type="ECO:0000313" key="3">
    <source>
        <dbReference type="EMBL" id="KAF2423603.1"/>
    </source>
</evidence>
<name>A0A9P4TV96_9PEZI</name>
<evidence type="ECO:0000256" key="2">
    <source>
        <dbReference type="SAM" id="Phobius"/>
    </source>
</evidence>
<dbReference type="Pfam" id="PF11807">
    <property type="entry name" value="UstYa"/>
    <property type="match status" value="1"/>
</dbReference>
<comment type="caution">
    <text evidence="3">The sequence shown here is derived from an EMBL/GenBank/DDBJ whole genome shotgun (WGS) entry which is preliminary data.</text>
</comment>
<keyword evidence="2" id="KW-0812">Transmembrane</keyword>
<organism evidence="3 4">
    <name type="scientific">Tothia fuscella</name>
    <dbReference type="NCBI Taxonomy" id="1048955"/>
    <lineage>
        <taxon>Eukaryota</taxon>
        <taxon>Fungi</taxon>
        <taxon>Dikarya</taxon>
        <taxon>Ascomycota</taxon>
        <taxon>Pezizomycotina</taxon>
        <taxon>Dothideomycetes</taxon>
        <taxon>Pleosporomycetidae</taxon>
        <taxon>Venturiales</taxon>
        <taxon>Cylindrosympodiaceae</taxon>
        <taxon>Tothia</taxon>
    </lineage>
</organism>